<comment type="catalytic activity">
    <reaction evidence="6">
        <text>Endonucleolytic cleavage of RNA, removing 5'-extranucleotides from tRNA precursor.</text>
        <dbReference type="EC" id="3.1.26.5"/>
    </reaction>
</comment>
<gene>
    <name evidence="6" type="primary">rnpA</name>
    <name evidence="7" type="ORF">SAMN06296241_0924</name>
</gene>
<protein>
    <recommendedName>
        <fullName evidence="6">Ribonuclease P protein component</fullName>
        <shortName evidence="6">RNase P protein</shortName>
        <shortName evidence="6">RNaseP protein</shortName>
        <ecNumber evidence="6">3.1.26.5</ecNumber>
    </recommendedName>
    <alternativeName>
        <fullName evidence="6">Protein C5</fullName>
    </alternativeName>
</protein>
<dbReference type="AlphaFoldDB" id="A0A285X216"/>
<sequence>MEESFGKKEKLKSKVIIDRLFAEGKSVKKYPLRLVYLPLEKSSEKKNKVAVSVPKRSFKRAVDRIKLKRLMREVYRKNKYLVSNNLAGSYALMLIYTGREITGYSELLRDGEELLKRFVQQEKPKEHEKDIL</sequence>
<dbReference type="EC" id="3.1.26.5" evidence="6"/>
<keyword evidence="4 6" id="KW-0378">Hydrolase</keyword>
<evidence type="ECO:0000256" key="6">
    <source>
        <dbReference type="HAMAP-Rule" id="MF_00227"/>
    </source>
</evidence>
<keyword evidence="2 6" id="KW-0540">Nuclease</keyword>
<dbReference type="SUPFAM" id="SSF54211">
    <property type="entry name" value="Ribosomal protein S5 domain 2-like"/>
    <property type="match status" value="1"/>
</dbReference>
<dbReference type="InterPro" id="IPR014721">
    <property type="entry name" value="Ribsml_uS5_D2-typ_fold_subgr"/>
</dbReference>
<evidence type="ECO:0000256" key="5">
    <source>
        <dbReference type="ARBA" id="ARBA00022884"/>
    </source>
</evidence>
<keyword evidence="5 6" id="KW-0694">RNA-binding</keyword>
<dbReference type="Pfam" id="PF00825">
    <property type="entry name" value="Ribonuclease_P"/>
    <property type="match status" value="1"/>
</dbReference>
<comment type="function">
    <text evidence="6">RNaseP catalyzes the removal of the 5'-leader sequence from pre-tRNA to produce the mature 5'-terminus. It can also cleave other RNA substrates such as 4.5S RNA. The protein component plays an auxiliary but essential role in vivo by binding to the 5'-leader sequence and broadening the substrate specificity of the ribozyme.</text>
</comment>
<keyword evidence="3 6" id="KW-0255">Endonuclease</keyword>
<name>A0A285X216_9FLAO</name>
<comment type="similarity">
    <text evidence="6">Belongs to the RnpA family.</text>
</comment>
<evidence type="ECO:0000256" key="4">
    <source>
        <dbReference type="ARBA" id="ARBA00022801"/>
    </source>
</evidence>
<dbReference type="HAMAP" id="MF_00227">
    <property type="entry name" value="RNase_P"/>
    <property type="match status" value="1"/>
</dbReference>
<dbReference type="RefSeq" id="WP_097055135.1">
    <property type="nucleotide sequence ID" value="NZ_OCMF01000001.1"/>
</dbReference>
<comment type="subunit">
    <text evidence="6">Consists of a catalytic RNA component (M1 or rnpB) and a protein subunit.</text>
</comment>
<evidence type="ECO:0000313" key="7">
    <source>
        <dbReference type="EMBL" id="SOC79401.1"/>
    </source>
</evidence>
<dbReference type="GO" id="GO:0004526">
    <property type="term" value="F:ribonuclease P activity"/>
    <property type="evidence" value="ECO:0007669"/>
    <property type="project" value="UniProtKB-UniRule"/>
</dbReference>
<proteinExistence type="inferred from homology"/>
<keyword evidence="1 6" id="KW-0819">tRNA processing</keyword>
<evidence type="ECO:0000313" key="8">
    <source>
        <dbReference type="Proteomes" id="UP000219193"/>
    </source>
</evidence>
<evidence type="ECO:0000256" key="3">
    <source>
        <dbReference type="ARBA" id="ARBA00022759"/>
    </source>
</evidence>
<evidence type="ECO:0000256" key="2">
    <source>
        <dbReference type="ARBA" id="ARBA00022722"/>
    </source>
</evidence>
<accession>A0A285X216</accession>
<dbReference type="Proteomes" id="UP000219193">
    <property type="component" value="Unassembled WGS sequence"/>
</dbReference>
<dbReference type="OrthoDB" id="1524972at2"/>
<reference evidence="8" key="1">
    <citation type="submission" date="2017-09" db="EMBL/GenBank/DDBJ databases">
        <authorList>
            <person name="Varghese N."/>
            <person name="Submissions S."/>
        </authorList>
    </citation>
    <scope>NUCLEOTIDE SEQUENCE [LARGE SCALE GENOMIC DNA]</scope>
    <source>
        <strain evidence="8">CGMCC 1.12641</strain>
    </source>
</reference>
<keyword evidence="8" id="KW-1185">Reference proteome</keyword>
<evidence type="ECO:0000256" key="1">
    <source>
        <dbReference type="ARBA" id="ARBA00022694"/>
    </source>
</evidence>
<dbReference type="InterPro" id="IPR000100">
    <property type="entry name" value="RNase_P"/>
</dbReference>
<dbReference type="EMBL" id="OCMF01000001">
    <property type="protein sequence ID" value="SOC79401.1"/>
    <property type="molecule type" value="Genomic_DNA"/>
</dbReference>
<dbReference type="InterPro" id="IPR020568">
    <property type="entry name" value="Ribosomal_Su5_D2-typ_SF"/>
</dbReference>
<dbReference type="Gene3D" id="3.30.230.10">
    <property type="match status" value="1"/>
</dbReference>
<dbReference type="GO" id="GO:0000049">
    <property type="term" value="F:tRNA binding"/>
    <property type="evidence" value="ECO:0007669"/>
    <property type="project" value="UniProtKB-UniRule"/>
</dbReference>
<dbReference type="GO" id="GO:0001682">
    <property type="term" value="P:tRNA 5'-leader removal"/>
    <property type="evidence" value="ECO:0007669"/>
    <property type="project" value="UniProtKB-UniRule"/>
</dbReference>
<organism evidence="7 8">
    <name type="scientific">Salinimicrobium sediminis</name>
    <dbReference type="NCBI Taxonomy" id="1343891"/>
    <lineage>
        <taxon>Bacteria</taxon>
        <taxon>Pseudomonadati</taxon>
        <taxon>Bacteroidota</taxon>
        <taxon>Flavobacteriia</taxon>
        <taxon>Flavobacteriales</taxon>
        <taxon>Flavobacteriaceae</taxon>
        <taxon>Salinimicrobium</taxon>
    </lineage>
</organism>